<keyword evidence="9" id="KW-1185">Reference proteome</keyword>
<dbReference type="InterPro" id="IPR036864">
    <property type="entry name" value="Zn2-C6_fun-type_DNA-bd_sf"/>
</dbReference>
<evidence type="ECO:0000256" key="2">
    <source>
        <dbReference type="ARBA" id="ARBA00022723"/>
    </source>
</evidence>
<dbReference type="InterPro" id="IPR050815">
    <property type="entry name" value="TF_fung"/>
</dbReference>
<organism evidence="8 9">
    <name type="scientific">Coniochaeta ligniaria NRRL 30616</name>
    <dbReference type="NCBI Taxonomy" id="1408157"/>
    <lineage>
        <taxon>Eukaryota</taxon>
        <taxon>Fungi</taxon>
        <taxon>Dikarya</taxon>
        <taxon>Ascomycota</taxon>
        <taxon>Pezizomycotina</taxon>
        <taxon>Sordariomycetes</taxon>
        <taxon>Sordariomycetidae</taxon>
        <taxon>Coniochaetales</taxon>
        <taxon>Coniochaetaceae</taxon>
        <taxon>Coniochaeta</taxon>
    </lineage>
</organism>
<reference evidence="8 9" key="1">
    <citation type="submission" date="2016-10" db="EMBL/GenBank/DDBJ databases">
        <title>Draft genome sequence of Coniochaeta ligniaria NRRL30616, a lignocellulolytic fungus for bioabatement of inhibitors in plant biomass hydrolysates.</title>
        <authorList>
            <consortium name="DOE Joint Genome Institute"/>
            <person name="Jimenez D.J."/>
            <person name="Hector R.E."/>
            <person name="Riley R."/>
            <person name="Sun H."/>
            <person name="Grigoriev I.V."/>
            <person name="Van Elsas J.D."/>
            <person name="Nichols N.N."/>
        </authorList>
    </citation>
    <scope>NUCLEOTIDE SEQUENCE [LARGE SCALE GENOMIC DNA]</scope>
    <source>
        <strain evidence="8 9">NRRL 30616</strain>
    </source>
</reference>
<accession>A0A1J7J3R4</accession>
<dbReference type="SMART" id="SM00906">
    <property type="entry name" value="Fungal_trans"/>
    <property type="match status" value="1"/>
</dbReference>
<keyword evidence="5" id="KW-0539">Nucleus</keyword>
<feature type="compositionally biased region" description="Polar residues" evidence="6">
    <location>
        <begin position="158"/>
        <end position="167"/>
    </location>
</feature>
<feature type="region of interest" description="Disordered" evidence="6">
    <location>
        <begin position="158"/>
        <end position="207"/>
    </location>
</feature>
<dbReference type="SMART" id="SM00066">
    <property type="entry name" value="GAL4"/>
    <property type="match status" value="2"/>
</dbReference>
<feature type="compositionally biased region" description="Low complexity" evidence="6">
    <location>
        <begin position="20"/>
        <end position="35"/>
    </location>
</feature>
<evidence type="ECO:0000256" key="1">
    <source>
        <dbReference type="ARBA" id="ARBA00004123"/>
    </source>
</evidence>
<evidence type="ECO:0000256" key="6">
    <source>
        <dbReference type="SAM" id="MobiDB-lite"/>
    </source>
</evidence>
<dbReference type="PROSITE" id="PS50048">
    <property type="entry name" value="ZN2_CY6_FUNGAL_2"/>
    <property type="match status" value="2"/>
</dbReference>
<dbReference type="PRINTS" id="PR00755">
    <property type="entry name" value="AFLATOXINBRP"/>
</dbReference>
<dbReference type="GO" id="GO:0005634">
    <property type="term" value="C:nucleus"/>
    <property type="evidence" value="ECO:0007669"/>
    <property type="project" value="UniProtKB-SubCell"/>
</dbReference>
<dbReference type="STRING" id="1408157.A0A1J7J3R4"/>
<dbReference type="SUPFAM" id="SSF57701">
    <property type="entry name" value="Zn2/Cys6 DNA-binding domain"/>
    <property type="match status" value="2"/>
</dbReference>
<dbReference type="Gene3D" id="4.10.240.10">
    <property type="entry name" value="Zn(2)-C6 fungal-type DNA-binding domain"/>
    <property type="match status" value="2"/>
</dbReference>
<dbReference type="InterPro" id="IPR001138">
    <property type="entry name" value="Zn2Cys6_DnaBD"/>
</dbReference>
<dbReference type="PROSITE" id="PS00463">
    <property type="entry name" value="ZN2_CY6_FUNGAL_1"/>
    <property type="match status" value="2"/>
</dbReference>
<dbReference type="EMBL" id="KV875094">
    <property type="protein sequence ID" value="OIW33995.1"/>
    <property type="molecule type" value="Genomic_DNA"/>
</dbReference>
<name>A0A1J7J3R4_9PEZI</name>
<keyword evidence="2" id="KW-0479">Metal-binding</keyword>
<feature type="domain" description="Zn(2)-C6 fungal-type" evidence="7">
    <location>
        <begin position="49"/>
        <end position="81"/>
    </location>
</feature>
<keyword evidence="4" id="KW-0804">Transcription</keyword>
<evidence type="ECO:0000256" key="5">
    <source>
        <dbReference type="ARBA" id="ARBA00023242"/>
    </source>
</evidence>
<evidence type="ECO:0000256" key="4">
    <source>
        <dbReference type="ARBA" id="ARBA00023163"/>
    </source>
</evidence>
<dbReference type="InParanoid" id="A0A1J7J3R4"/>
<feature type="region of interest" description="Disordered" evidence="6">
    <location>
        <begin position="1"/>
        <end position="44"/>
    </location>
</feature>
<dbReference type="InterPro" id="IPR007219">
    <property type="entry name" value="XnlR_reg_dom"/>
</dbReference>
<dbReference type="CDD" id="cd12148">
    <property type="entry name" value="fungal_TF_MHR"/>
    <property type="match status" value="1"/>
</dbReference>
<sequence length="887" mass="98724">MQSGSEDSLARNPERHPDLAPSSVSPSSSSAAPVPAKRRRNNAGVPTESCLTCRARKVKCAGRSTTGPCTNCTRLDLGCSFNHASSDLTQSGGKVSRTLPSRSLTEAGTARKRAQRACHQCHVHKTKCSGDLPACKRCAGAGLACEYMPAKRKFATVPHSTVAQQSVRSEKEAAADDASEGSPSASEVPHSNAAVPSTERASSVDESDVEQLITEKSVLNNQIILEHLQVWFELLHPVQCFAFFHPRTTFKEADERRFTSIIAAGVCSITGLFISPDDDGRRFTERCNHWVKFHLSRTAGIFTKERLTLLVLSSIYDLVVGDWPKVWEYSATASRIITAMQYNWDTTAGSFIEQESLRRLVWQVYIIDRILAGGYSEHLTLREENLFLSLPCDDYSFRNNQLVMPPERLSQRPLPASHKQGGNISLLSINLRLMSIRHQLLGITKRYAMAPTDHPRAPHTEPSSVMGDIQKLQAKLNAVKEALPDNAQVSETNIKRFYGTPEWSTYFMVHTWMFQLHLDLYRFSLPGIREQATGDLLQVLPPDFLAKCHFQAIAFAITLARFWESCRRVMAQHPQGRYAIITADFTIGICVIQCTKVLLITRQYKMFFDLQANSTVPPFRNEVVDDAVLAGLINSNIELLDHLQILMPKIRDMSRDVREAVANFQFTSEIDNPSMIGMPFVQPPENVRLPGPHYVLENLHAMQTVDDEANRQRSASLADQYLRKRSAGSSRGSQLSASPPVLSHKQIPYGIGPPDVPFYLAQIRARNTVPMTTAASNTSANAEPQHQHQPLDPLVANYEFDMTGVLAHIPNYPLVSPETHMSMPAAPFDMSGSLQAQHMPHDVMSAHQQYILASQPQLGMYVSNYEDLAPQETSGGQVFNVPYREFG</sequence>
<dbReference type="GO" id="GO:0006351">
    <property type="term" value="P:DNA-templated transcription"/>
    <property type="evidence" value="ECO:0007669"/>
    <property type="project" value="InterPro"/>
</dbReference>
<keyword evidence="3" id="KW-0805">Transcription regulation</keyword>
<dbReference type="GO" id="GO:0000981">
    <property type="term" value="F:DNA-binding transcription factor activity, RNA polymerase II-specific"/>
    <property type="evidence" value="ECO:0007669"/>
    <property type="project" value="InterPro"/>
</dbReference>
<dbReference type="PANTHER" id="PTHR47338">
    <property type="entry name" value="ZN(II)2CYS6 TRANSCRIPTION FACTOR (EUROFUNG)-RELATED"/>
    <property type="match status" value="1"/>
</dbReference>
<feature type="compositionally biased region" description="Basic and acidic residues" evidence="6">
    <location>
        <begin position="8"/>
        <end position="18"/>
    </location>
</feature>
<feature type="compositionally biased region" description="Polar residues" evidence="6">
    <location>
        <begin position="727"/>
        <end position="737"/>
    </location>
</feature>
<evidence type="ECO:0000313" key="9">
    <source>
        <dbReference type="Proteomes" id="UP000182658"/>
    </source>
</evidence>
<dbReference type="PANTHER" id="PTHR47338:SF7">
    <property type="entry name" value="ZN(II)2CYS6 TRANSCRIPTION FACTOR (EUROFUNG)"/>
    <property type="match status" value="1"/>
</dbReference>
<protein>
    <recommendedName>
        <fullName evidence="7">Zn(2)-C6 fungal-type domain-containing protein</fullName>
    </recommendedName>
</protein>
<evidence type="ECO:0000256" key="3">
    <source>
        <dbReference type="ARBA" id="ARBA00023015"/>
    </source>
</evidence>
<evidence type="ECO:0000259" key="7">
    <source>
        <dbReference type="PROSITE" id="PS50048"/>
    </source>
</evidence>
<dbReference type="Proteomes" id="UP000182658">
    <property type="component" value="Unassembled WGS sequence"/>
</dbReference>
<evidence type="ECO:0000313" key="8">
    <source>
        <dbReference type="EMBL" id="OIW33995.1"/>
    </source>
</evidence>
<dbReference type="OrthoDB" id="4685598at2759"/>
<gene>
    <name evidence="8" type="ORF">CONLIGDRAFT_204728</name>
</gene>
<dbReference type="CDD" id="cd00067">
    <property type="entry name" value="GAL4"/>
    <property type="match status" value="2"/>
</dbReference>
<proteinExistence type="predicted"/>
<comment type="subcellular location">
    <subcellularLocation>
        <location evidence="1">Nucleus</location>
    </subcellularLocation>
</comment>
<dbReference type="AlphaFoldDB" id="A0A1J7J3R4"/>
<dbReference type="GO" id="GO:0003677">
    <property type="term" value="F:DNA binding"/>
    <property type="evidence" value="ECO:0007669"/>
    <property type="project" value="InterPro"/>
</dbReference>
<feature type="region of interest" description="Disordered" evidence="6">
    <location>
        <begin position="723"/>
        <end position="742"/>
    </location>
</feature>
<feature type="domain" description="Zn(2)-C6 fungal-type" evidence="7">
    <location>
        <begin position="117"/>
        <end position="147"/>
    </location>
</feature>
<dbReference type="Pfam" id="PF00172">
    <property type="entry name" value="Zn_clus"/>
    <property type="match status" value="2"/>
</dbReference>
<dbReference type="GO" id="GO:0008270">
    <property type="term" value="F:zinc ion binding"/>
    <property type="evidence" value="ECO:0007669"/>
    <property type="project" value="InterPro"/>
</dbReference>
<dbReference type="Pfam" id="PF04082">
    <property type="entry name" value="Fungal_trans"/>
    <property type="match status" value="1"/>
</dbReference>